<dbReference type="InterPro" id="IPR013830">
    <property type="entry name" value="SGNH_hydro"/>
</dbReference>
<gene>
    <name evidence="3" type="ORF">SAMN02910280_2450</name>
</gene>
<accession>A0A1K1P430</accession>
<keyword evidence="3" id="KW-0378">Hydrolase</keyword>
<organism evidence="3 4">
    <name type="scientific">Ruminococcus flavefaciens</name>
    <dbReference type="NCBI Taxonomy" id="1265"/>
    <lineage>
        <taxon>Bacteria</taxon>
        <taxon>Bacillati</taxon>
        <taxon>Bacillota</taxon>
        <taxon>Clostridia</taxon>
        <taxon>Eubacteriales</taxon>
        <taxon>Oscillospiraceae</taxon>
        <taxon>Ruminococcus</taxon>
    </lineage>
</organism>
<evidence type="ECO:0000259" key="2">
    <source>
        <dbReference type="Pfam" id="PF13472"/>
    </source>
</evidence>
<feature type="compositionally biased region" description="Polar residues" evidence="1">
    <location>
        <begin position="305"/>
        <end position="315"/>
    </location>
</feature>
<evidence type="ECO:0000313" key="3">
    <source>
        <dbReference type="EMBL" id="SFW42213.1"/>
    </source>
</evidence>
<dbReference type="Gene3D" id="3.40.50.1110">
    <property type="entry name" value="SGNH hydrolase"/>
    <property type="match status" value="1"/>
</dbReference>
<feature type="domain" description="SGNH hydrolase-type esterase" evidence="2">
    <location>
        <begin position="105"/>
        <end position="262"/>
    </location>
</feature>
<dbReference type="EMBL" id="FPIP01000007">
    <property type="protein sequence ID" value="SFW42213.1"/>
    <property type="molecule type" value="Genomic_DNA"/>
</dbReference>
<dbReference type="AlphaFoldDB" id="A0A1K1P430"/>
<reference evidence="3 4" key="1">
    <citation type="submission" date="2016-11" db="EMBL/GenBank/DDBJ databases">
        <authorList>
            <person name="Jaros S."/>
            <person name="Januszkiewicz K."/>
            <person name="Wedrychowicz H."/>
        </authorList>
    </citation>
    <scope>NUCLEOTIDE SEQUENCE [LARGE SCALE GENOMIC DNA]</scope>
    <source>
        <strain evidence="3 4">YL228</strain>
    </source>
</reference>
<evidence type="ECO:0000256" key="1">
    <source>
        <dbReference type="SAM" id="MobiDB-lite"/>
    </source>
</evidence>
<feature type="compositionally biased region" description="Low complexity" evidence="1">
    <location>
        <begin position="40"/>
        <end position="87"/>
    </location>
</feature>
<dbReference type="Pfam" id="PF13472">
    <property type="entry name" value="Lipase_GDSL_2"/>
    <property type="match status" value="1"/>
</dbReference>
<evidence type="ECO:0000313" key="4">
    <source>
        <dbReference type="Proteomes" id="UP000183461"/>
    </source>
</evidence>
<feature type="region of interest" description="Disordered" evidence="1">
    <location>
        <begin position="282"/>
        <end position="315"/>
    </location>
</feature>
<feature type="region of interest" description="Disordered" evidence="1">
    <location>
        <begin position="40"/>
        <end position="92"/>
    </location>
</feature>
<dbReference type="SUPFAM" id="SSF52266">
    <property type="entry name" value="SGNH hydrolase"/>
    <property type="match status" value="1"/>
</dbReference>
<name>A0A1K1P430_RUMFL</name>
<dbReference type="RefSeq" id="WP_072300692.1">
    <property type="nucleotide sequence ID" value="NZ_FPIP01000007.1"/>
</dbReference>
<sequence>MSKLKQCIYTVILLLTCLVASPYIYKQIWKDSELVTPKAAAKEPSAAAPAAETTTTASQESTTEAQPTSEGETTAPATQEQPTEPTTSPVNWVQSGPEYFDDALFIGDSRTVGISNYGTLKNADYFCDIGLSAYKIDNSYVNGKTIWEFLSGKKYGKIYVMLGINEVGNDFEYTVAAYRKLVDGIRQAQPDALIYLQGNLHVTTAGQTQYITNERIDILNSRIQELADNKKTFYICVNGVFDDENGALTADYASDGVHVLAKYYATWCDWLCQNTVAPSAPAATEAAKTETTEASTYTSEPAVTTRPQNESFSNQ</sequence>
<proteinExistence type="predicted"/>
<dbReference type="InterPro" id="IPR036514">
    <property type="entry name" value="SGNH_hydro_sf"/>
</dbReference>
<dbReference type="GO" id="GO:0016787">
    <property type="term" value="F:hydrolase activity"/>
    <property type="evidence" value="ECO:0007669"/>
    <property type="project" value="UniProtKB-KW"/>
</dbReference>
<feature type="compositionally biased region" description="Low complexity" evidence="1">
    <location>
        <begin position="292"/>
        <end position="302"/>
    </location>
</feature>
<dbReference type="Proteomes" id="UP000183461">
    <property type="component" value="Unassembled WGS sequence"/>
</dbReference>
<protein>
    <submittedName>
        <fullName evidence="3">GDSL-like Lipase/Acylhydrolase family protein</fullName>
    </submittedName>
</protein>